<accession>A0A6J6WSZ4</accession>
<reference evidence="1" key="1">
    <citation type="submission" date="2020-05" db="EMBL/GenBank/DDBJ databases">
        <authorList>
            <person name="Chiriac C."/>
            <person name="Salcher M."/>
            <person name="Ghai R."/>
            <person name="Kavagutti S V."/>
        </authorList>
    </citation>
    <scope>NUCLEOTIDE SEQUENCE</scope>
</reference>
<name>A0A6J6WSZ4_9ZZZZ</name>
<dbReference type="AlphaFoldDB" id="A0A6J6WSZ4"/>
<sequence length="110" mass="11832">MSIDETADPVTRVVRSDLTEGLGPGGEVIDLYLVITDRAAVICGRREHESCRGIGADGRDGRGLGGHTDRHRVRVDVGPRSIGRAYAVRCGDFDAIAHAIGQAGDDYWTR</sequence>
<evidence type="ECO:0000313" key="1">
    <source>
        <dbReference type="EMBL" id="CAB4785988.1"/>
    </source>
</evidence>
<protein>
    <submittedName>
        <fullName evidence="1">Unannotated protein</fullName>
    </submittedName>
</protein>
<proteinExistence type="predicted"/>
<organism evidence="1">
    <name type="scientific">freshwater metagenome</name>
    <dbReference type="NCBI Taxonomy" id="449393"/>
    <lineage>
        <taxon>unclassified sequences</taxon>
        <taxon>metagenomes</taxon>
        <taxon>ecological metagenomes</taxon>
    </lineage>
</organism>
<dbReference type="EMBL" id="CAFAAH010000003">
    <property type="protein sequence ID" value="CAB4785988.1"/>
    <property type="molecule type" value="Genomic_DNA"/>
</dbReference>
<gene>
    <name evidence="1" type="ORF">UFOPK2996_00086</name>
</gene>